<name>A0A4U5PIM2_STECR</name>
<evidence type="ECO:0000313" key="1">
    <source>
        <dbReference type="EMBL" id="TKR96241.1"/>
    </source>
</evidence>
<organism evidence="1 2">
    <name type="scientific">Steinernema carpocapsae</name>
    <name type="common">Entomopathogenic nematode</name>
    <dbReference type="NCBI Taxonomy" id="34508"/>
    <lineage>
        <taxon>Eukaryota</taxon>
        <taxon>Metazoa</taxon>
        <taxon>Ecdysozoa</taxon>
        <taxon>Nematoda</taxon>
        <taxon>Chromadorea</taxon>
        <taxon>Rhabditida</taxon>
        <taxon>Tylenchina</taxon>
        <taxon>Panagrolaimomorpha</taxon>
        <taxon>Strongyloidoidea</taxon>
        <taxon>Steinernematidae</taxon>
        <taxon>Steinernema</taxon>
    </lineage>
</organism>
<proteinExistence type="predicted"/>
<dbReference type="AlphaFoldDB" id="A0A4U5PIM2"/>
<protein>
    <submittedName>
        <fullName evidence="1">Uncharacterized protein</fullName>
    </submittedName>
</protein>
<dbReference type="EMBL" id="AZBU02000002">
    <property type="protein sequence ID" value="TKR96241.1"/>
    <property type="molecule type" value="Genomic_DNA"/>
</dbReference>
<sequence>MALVRKPNFKENSLGCGFKATMPGISFMKAQNLTTYGMTSGFSLNSTCSTTSNLNSERQKAKRIHGSGGNATVTRNGSPSFQKDAEFVVEFMLLLLKDNPRLRTEEMWRRNVFKEKKKLCPRGWSENPTKSKRRCHGKEIKKYFKKHKRGQERRNLCETRFQRSALLDEALTRDKNTGFNHFHGLPVGLHNPPEKAHLRGVLGQRPVMHERVRIDMYSRSQLLLA</sequence>
<reference evidence="1 2" key="1">
    <citation type="journal article" date="2015" name="Genome Biol.">
        <title>Comparative genomics of Steinernema reveals deeply conserved gene regulatory networks.</title>
        <authorList>
            <person name="Dillman A.R."/>
            <person name="Macchietto M."/>
            <person name="Porter C.F."/>
            <person name="Rogers A."/>
            <person name="Williams B."/>
            <person name="Antoshechkin I."/>
            <person name="Lee M.M."/>
            <person name="Goodwin Z."/>
            <person name="Lu X."/>
            <person name="Lewis E.E."/>
            <person name="Goodrich-Blair H."/>
            <person name="Stock S.P."/>
            <person name="Adams B.J."/>
            <person name="Sternberg P.W."/>
            <person name="Mortazavi A."/>
        </authorList>
    </citation>
    <scope>NUCLEOTIDE SEQUENCE [LARGE SCALE GENOMIC DNA]</scope>
    <source>
        <strain evidence="1 2">ALL</strain>
    </source>
</reference>
<keyword evidence="2" id="KW-1185">Reference proteome</keyword>
<evidence type="ECO:0000313" key="2">
    <source>
        <dbReference type="Proteomes" id="UP000298663"/>
    </source>
</evidence>
<gene>
    <name evidence="1" type="ORF">L596_010290</name>
</gene>
<accession>A0A4U5PIM2</accession>
<comment type="caution">
    <text evidence="1">The sequence shown here is derived from an EMBL/GenBank/DDBJ whole genome shotgun (WGS) entry which is preliminary data.</text>
</comment>
<dbReference type="Proteomes" id="UP000298663">
    <property type="component" value="Unassembled WGS sequence"/>
</dbReference>
<reference evidence="1 2" key="2">
    <citation type="journal article" date="2019" name="G3 (Bethesda)">
        <title>Hybrid Assembly of the Genome of the Entomopathogenic Nematode Steinernema carpocapsae Identifies the X-Chromosome.</title>
        <authorList>
            <person name="Serra L."/>
            <person name="Macchietto M."/>
            <person name="Macias-Munoz A."/>
            <person name="McGill C.J."/>
            <person name="Rodriguez I.M."/>
            <person name="Rodriguez B."/>
            <person name="Murad R."/>
            <person name="Mortazavi A."/>
        </authorList>
    </citation>
    <scope>NUCLEOTIDE SEQUENCE [LARGE SCALE GENOMIC DNA]</scope>
    <source>
        <strain evidence="1 2">ALL</strain>
    </source>
</reference>